<evidence type="ECO:0000313" key="2">
    <source>
        <dbReference type="Proteomes" id="UP000183832"/>
    </source>
</evidence>
<dbReference type="EMBL" id="CVRI01000058">
    <property type="protein sequence ID" value="CRL02827.1"/>
    <property type="molecule type" value="Genomic_DNA"/>
</dbReference>
<keyword evidence="2" id="KW-1185">Reference proteome</keyword>
<sequence>MEVIKQIFSNILLTLPEFVSSTFQFLGFNQSLQIHEDTNTMRETPRHVHFNDNLNEGRSENQNESKTPKFQRILLGQSVSSLKVLTVSEEEENEVPVSENSSMPFDKYNKAESSKNMKLNVQQTIESGQENTQSNFSNNIKLKLKKLLKKRPKSSSTDIQNIYNEICKEVPKFANLSLSQFALIIDDYMKNFKTSLLERMLESILEELYILLSNLQDN</sequence>
<dbReference type="AlphaFoldDB" id="A0A1J1IRG7"/>
<name>A0A1J1IRG7_9DIPT</name>
<proteinExistence type="predicted"/>
<accession>A0A1J1IRG7</accession>
<protein>
    <submittedName>
        <fullName evidence="1">CLUMA_CG015849, isoform A</fullName>
    </submittedName>
</protein>
<reference evidence="1 2" key="1">
    <citation type="submission" date="2015-04" db="EMBL/GenBank/DDBJ databases">
        <authorList>
            <person name="Syromyatnikov M.Y."/>
            <person name="Popov V.N."/>
        </authorList>
    </citation>
    <scope>NUCLEOTIDE SEQUENCE [LARGE SCALE GENOMIC DNA]</scope>
</reference>
<dbReference type="Proteomes" id="UP000183832">
    <property type="component" value="Unassembled WGS sequence"/>
</dbReference>
<gene>
    <name evidence="1" type="ORF">CLUMA_CG015849</name>
</gene>
<evidence type="ECO:0000313" key="1">
    <source>
        <dbReference type="EMBL" id="CRL02827.1"/>
    </source>
</evidence>
<organism evidence="1 2">
    <name type="scientific">Clunio marinus</name>
    <dbReference type="NCBI Taxonomy" id="568069"/>
    <lineage>
        <taxon>Eukaryota</taxon>
        <taxon>Metazoa</taxon>
        <taxon>Ecdysozoa</taxon>
        <taxon>Arthropoda</taxon>
        <taxon>Hexapoda</taxon>
        <taxon>Insecta</taxon>
        <taxon>Pterygota</taxon>
        <taxon>Neoptera</taxon>
        <taxon>Endopterygota</taxon>
        <taxon>Diptera</taxon>
        <taxon>Nematocera</taxon>
        <taxon>Chironomoidea</taxon>
        <taxon>Chironomidae</taxon>
        <taxon>Clunio</taxon>
    </lineage>
</organism>